<dbReference type="Pfam" id="PF03763">
    <property type="entry name" value="Remorin_C"/>
    <property type="match status" value="1"/>
</dbReference>
<dbReference type="PANTHER" id="PTHR31775:SF31">
    <property type="entry name" value="REMORIN-LIKE"/>
    <property type="match status" value="1"/>
</dbReference>
<accession>A0A6P5SJA5</accession>
<evidence type="ECO:0000256" key="3">
    <source>
        <dbReference type="SAM" id="MobiDB-lite"/>
    </source>
</evidence>
<evidence type="ECO:0000313" key="7">
    <source>
        <dbReference type="RefSeq" id="XP_021817050.1"/>
    </source>
</evidence>
<feature type="compositionally biased region" description="Low complexity" evidence="3">
    <location>
        <begin position="14"/>
        <end position="28"/>
    </location>
</feature>
<dbReference type="GeneID" id="110759303"/>
<organism evidence="6 7">
    <name type="scientific">Prunus avium</name>
    <name type="common">Cherry</name>
    <name type="synonym">Cerasus avium</name>
    <dbReference type="NCBI Taxonomy" id="42229"/>
    <lineage>
        <taxon>Eukaryota</taxon>
        <taxon>Viridiplantae</taxon>
        <taxon>Streptophyta</taxon>
        <taxon>Embryophyta</taxon>
        <taxon>Tracheophyta</taxon>
        <taxon>Spermatophyta</taxon>
        <taxon>Magnoliopsida</taxon>
        <taxon>eudicotyledons</taxon>
        <taxon>Gunneridae</taxon>
        <taxon>Pentapetalae</taxon>
        <taxon>rosids</taxon>
        <taxon>fabids</taxon>
        <taxon>Rosales</taxon>
        <taxon>Rosaceae</taxon>
        <taxon>Amygdaloideae</taxon>
        <taxon>Amygdaleae</taxon>
        <taxon>Prunus</taxon>
    </lineage>
</organism>
<dbReference type="AlphaFoldDB" id="A0A6P5SJA5"/>
<dbReference type="Proteomes" id="UP000515124">
    <property type="component" value="Unplaced"/>
</dbReference>
<feature type="domain" description="Remorin N-terminal" evidence="5">
    <location>
        <begin position="29"/>
        <end position="82"/>
    </location>
</feature>
<keyword evidence="2" id="KW-0175">Coiled coil</keyword>
<feature type="region of interest" description="Disordered" evidence="3">
    <location>
        <begin position="1"/>
        <end position="50"/>
    </location>
</feature>
<feature type="compositionally biased region" description="Basic and acidic residues" evidence="3">
    <location>
        <begin position="32"/>
        <end position="50"/>
    </location>
</feature>
<evidence type="ECO:0000259" key="5">
    <source>
        <dbReference type="Pfam" id="PF03766"/>
    </source>
</evidence>
<evidence type="ECO:0000313" key="6">
    <source>
        <dbReference type="Proteomes" id="UP000515124"/>
    </source>
</evidence>
<evidence type="ECO:0000259" key="4">
    <source>
        <dbReference type="Pfam" id="PF03763"/>
    </source>
</evidence>
<reference evidence="7" key="1">
    <citation type="submission" date="2025-08" db="UniProtKB">
        <authorList>
            <consortium name="RefSeq"/>
        </authorList>
    </citation>
    <scope>IDENTIFICATION</scope>
</reference>
<dbReference type="PANTHER" id="PTHR31775">
    <property type="entry name" value="OS02G0117200 PROTEIN"/>
    <property type="match status" value="1"/>
</dbReference>
<comment type="similarity">
    <text evidence="1">Belongs to the remorin family.</text>
</comment>
<dbReference type="Gramene" id="Pav_sc0000675.1_g260.1.mk:mrna">
    <property type="protein sequence ID" value="Pav_sc0000675.1_g260.1.mk:mrna"/>
    <property type="gene ID" value="Pav_sc0000675.1_g260.1.mk"/>
</dbReference>
<evidence type="ECO:0000256" key="2">
    <source>
        <dbReference type="SAM" id="Coils"/>
    </source>
</evidence>
<dbReference type="InterPro" id="IPR005518">
    <property type="entry name" value="Remorin_N"/>
</dbReference>
<feature type="coiled-coil region" evidence="2">
    <location>
        <begin position="122"/>
        <end position="164"/>
    </location>
</feature>
<keyword evidence="6" id="KW-1185">Reference proteome</keyword>
<evidence type="ECO:0000256" key="1">
    <source>
        <dbReference type="ARBA" id="ARBA00005711"/>
    </source>
</evidence>
<dbReference type="RefSeq" id="XP_021817050.1">
    <property type="nucleotide sequence ID" value="XM_021961358.1"/>
</dbReference>
<name>A0A6P5SJA5_PRUAV</name>
<dbReference type="Pfam" id="PF03766">
    <property type="entry name" value="Remorin_N"/>
    <property type="match status" value="1"/>
</dbReference>
<proteinExistence type="inferred from homology"/>
<protein>
    <submittedName>
        <fullName evidence="7">Uncharacterized protein At3g61260-like</fullName>
    </submittedName>
</protein>
<feature type="domain" description="Remorin C-terminal" evidence="4">
    <location>
        <begin position="87"/>
        <end position="192"/>
    </location>
</feature>
<dbReference type="InterPro" id="IPR005516">
    <property type="entry name" value="Remorin_C"/>
</dbReference>
<gene>
    <name evidence="7" type="primary">LOC110759303</name>
</gene>
<sequence>MGATMEEELKKAEPQPALLAEPPLASAPNDVAEEKAVVPPPREVDVKGDDDTKALAVVEKAPEAVVKKPSGGSIDRDIALSHLEKEKSLSFIRAWEESEKAKAENKAQKKLSDITAWENSRKASVEAKLRSMEEKLEKKKAQYAEKMKNQVALLHKQADEKRALAIANRGEDFLKADETAAKYRATGSIPKKFLGCF</sequence>
<dbReference type="KEGG" id="pavi:110759303"/>